<organism evidence="2 3">
    <name type="scientific">Kaustia mangrovi</name>
    <dbReference type="NCBI Taxonomy" id="2593653"/>
    <lineage>
        <taxon>Bacteria</taxon>
        <taxon>Pseudomonadati</taxon>
        <taxon>Pseudomonadota</taxon>
        <taxon>Alphaproteobacteria</taxon>
        <taxon>Hyphomicrobiales</taxon>
        <taxon>Parvibaculaceae</taxon>
        <taxon>Kaustia</taxon>
    </lineage>
</organism>
<gene>
    <name evidence="2" type="ORF">HW532_10335</name>
</gene>
<dbReference type="Proteomes" id="UP000593594">
    <property type="component" value="Chromosome"/>
</dbReference>
<keyword evidence="3" id="KW-1185">Reference proteome</keyword>
<dbReference type="EMBL" id="CP058214">
    <property type="protein sequence ID" value="QPC43049.1"/>
    <property type="molecule type" value="Genomic_DNA"/>
</dbReference>
<accession>A0A7S8HC33</accession>
<sequence>MIRYDLVCAEGHEFDGWFRDSASFDEQRAGEAVVCPVCGTARVDKALMAPGIAKGGGEPVPAESGPGAGQPKYVAGATPDAARLLELARELRRQVETGAENVGDRFADEARRIHYEEAEARSIYGEATPEDARALHEEGIEVFPLPVLPEDKN</sequence>
<feature type="region of interest" description="Disordered" evidence="1">
    <location>
        <begin position="53"/>
        <end position="75"/>
    </location>
</feature>
<evidence type="ECO:0000313" key="2">
    <source>
        <dbReference type="EMBL" id="QPC43049.1"/>
    </source>
</evidence>
<dbReference type="PIRSF" id="PIRSF032131">
    <property type="entry name" value="UCP032131"/>
    <property type="match status" value="1"/>
</dbReference>
<dbReference type="InterPro" id="IPR009562">
    <property type="entry name" value="DUF1178"/>
</dbReference>
<evidence type="ECO:0000256" key="1">
    <source>
        <dbReference type="SAM" id="MobiDB-lite"/>
    </source>
</evidence>
<dbReference type="AlphaFoldDB" id="A0A7S8HC33"/>
<proteinExistence type="predicted"/>
<reference evidence="2 3" key="1">
    <citation type="submission" date="2020-06" db="EMBL/GenBank/DDBJ databases">
        <title>Genome sequence of 2 isolates from Red Sea Mangroves.</title>
        <authorList>
            <person name="Sefrji F."/>
            <person name="Michoud G."/>
            <person name="Merlino G."/>
            <person name="Daffonchio D."/>
        </authorList>
    </citation>
    <scope>NUCLEOTIDE SEQUENCE [LARGE SCALE GENOMIC DNA]</scope>
    <source>
        <strain evidence="2 3">R1DC25</strain>
    </source>
</reference>
<dbReference type="KEGG" id="kmn:HW532_10335"/>
<name>A0A7S8HC33_9HYPH</name>
<dbReference type="RefSeq" id="WP_213164289.1">
    <property type="nucleotide sequence ID" value="NZ_CP058214.1"/>
</dbReference>
<evidence type="ECO:0000313" key="3">
    <source>
        <dbReference type="Proteomes" id="UP000593594"/>
    </source>
</evidence>
<dbReference type="Pfam" id="PF06676">
    <property type="entry name" value="DUF1178"/>
    <property type="match status" value="1"/>
</dbReference>
<protein>
    <submittedName>
        <fullName evidence="2">DUF1178 family protein</fullName>
    </submittedName>
</protein>